<accession>A0A433PGR9</accession>
<dbReference type="EMBL" id="RBNJ01023909">
    <property type="protein sequence ID" value="RUS16708.1"/>
    <property type="molecule type" value="Genomic_DNA"/>
</dbReference>
<sequence length="116" mass="13089">MQAHSSCCLTLAVVARDDHFTQFQDDLRMLTSRMDEDGQLSKLILYAEKTKDKESNFLKRLTGLDDDDPTAEVVSNALKKKAEFTKAAVVRLLETIQGWLAKRERFLADLAIEKGA</sequence>
<proteinExistence type="predicted"/>
<reference evidence="1 2" key="1">
    <citation type="journal article" date="2018" name="New Phytol.">
        <title>Phylogenomics of Endogonaceae and evolution of mycorrhizas within Mucoromycota.</title>
        <authorList>
            <person name="Chang Y."/>
            <person name="Desiro A."/>
            <person name="Na H."/>
            <person name="Sandor L."/>
            <person name="Lipzen A."/>
            <person name="Clum A."/>
            <person name="Barry K."/>
            <person name="Grigoriev I.V."/>
            <person name="Martin F.M."/>
            <person name="Stajich J.E."/>
            <person name="Smith M.E."/>
            <person name="Bonito G."/>
            <person name="Spatafora J.W."/>
        </authorList>
    </citation>
    <scope>NUCLEOTIDE SEQUENCE [LARGE SCALE GENOMIC DNA]</scope>
    <source>
        <strain evidence="1 2">AD002</strain>
    </source>
</reference>
<dbReference type="Proteomes" id="UP000274822">
    <property type="component" value="Unassembled WGS sequence"/>
</dbReference>
<dbReference type="AlphaFoldDB" id="A0A433PGR9"/>
<organism evidence="1 2">
    <name type="scientific">Jimgerdemannia flammicorona</name>
    <dbReference type="NCBI Taxonomy" id="994334"/>
    <lineage>
        <taxon>Eukaryota</taxon>
        <taxon>Fungi</taxon>
        <taxon>Fungi incertae sedis</taxon>
        <taxon>Mucoromycota</taxon>
        <taxon>Mucoromycotina</taxon>
        <taxon>Endogonomycetes</taxon>
        <taxon>Endogonales</taxon>
        <taxon>Endogonaceae</taxon>
        <taxon>Jimgerdemannia</taxon>
    </lineage>
</organism>
<evidence type="ECO:0000313" key="2">
    <source>
        <dbReference type="Proteomes" id="UP000274822"/>
    </source>
</evidence>
<gene>
    <name evidence="1" type="ORF">BC938DRAFT_476488</name>
</gene>
<keyword evidence="2" id="KW-1185">Reference proteome</keyword>
<evidence type="ECO:0000313" key="1">
    <source>
        <dbReference type="EMBL" id="RUS16708.1"/>
    </source>
</evidence>
<name>A0A433PGR9_9FUNG</name>
<protein>
    <submittedName>
        <fullName evidence="1">Uncharacterized protein</fullName>
    </submittedName>
</protein>
<comment type="caution">
    <text evidence="1">The sequence shown here is derived from an EMBL/GenBank/DDBJ whole genome shotgun (WGS) entry which is preliminary data.</text>
</comment>